<sequence length="256" mass="27639">MKKVGYLITGLALGLTISVGSPVVASAVKTISAKVNNTVSVILNGEKVQLKTQPLEYNNLNYLPVGEIGRSLGLDVSYDKTNDAINIKNPEKFNDSSSSQATITPSTPSEQAKSEVVQKLKLGESITKDGLTVKIDKVEYMPDGETVGNLKFSKGFKIHLSISNNAVDRGISNLGSLFTFKTDSILSDNIINTLGNTVVMDVDGNQYKGSILNKSETATGYIYYQSTQSFKIKEIAYYPNVGTSQSSDALGNWFVD</sequence>
<feature type="region of interest" description="Disordered" evidence="1">
    <location>
        <begin position="88"/>
        <end position="110"/>
    </location>
</feature>
<dbReference type="InterPro" id="IPR036582">
    <property type="entry name" value="Mao_N_sf"/>
</dbReference>
<dbReference type="SUPFAM" id="SSF55383">
    <property type="entry name" value="Copper amine oxidase, domain N"/>
    <property type="match status" value="1"/>
</dbReference>
<comment type="caution">
    <text evidence="4">The sequence shown here is derived from an EMBL/GenBank/DDBJ whole genome shotgun (WGS) entry which is preliminary data.</text>
</comment>
<name>A0A7X3IJS0_9BACL</name>
<feature type="chain" id="PRO_5039620415" description="Copper amine oxidase-like N-terminal domain-containing protein" evidence="2">
    <location>
        <begin position="26"/>
        <end position="256"/>
    </location>
</feature>
<dbReference type="Proteomes" id="UP000460318">
    <property type="component" value="Unassembled WGS sequence"/>
</dbReference>
<dbReference type="EMBL" id="WUBI01000002">
    <property type="protein sequence ID" value="MWV44980.1"/>
    <property type="molecule type" value="Genomic_DNA"/>
</dbReference>
<dbReference type="RefSeq" id="WP_160498585.1">
    <property type="nucleotide sequence ID" value="NZ_WUBI01000002.1"/>
</dbReference>
<dbReference type="InterPro" id="IPR012854">
    <property type="entry name" value="Cu_amine_oxidase-like_N"/>
</dbReference>
<reference evidence="4 5" key="1">
    <citation type="submission" date="2019-12" db="EMBL/GenBank/DDBJ databases">
        <title>Paenibacillus sp. nov., an endophytic bacterium isolated from the stem of Dendrobium.</title>
        <authorList>
            <person name="Zhao R."/>
        </authorList>
    </citation>
    <scope>NUCLEOTIDE SEQUENCE [LARGE SCALE GENOMIC DNA]</scope>
    <source>
        <strain evidence="4 5">HJL G12</strain>
    </source>
</reference>
<accession>A0A7X3IJS0</accession>
<proteinExistence type="predicted"/>
<feature type="signal peptide" evidence="2">
    <location>
        <begin position="1"/>
        <end position="25"/>
    </location>
</feature>
<dbReference type="Pfam" id="PF07833">
    <property type="entry name" value="Cu_amine_oxidN1"/>
    <property type="match status" value="1"/>
</dbReference>
<feature type="compositionally biased region" description="Polar residues" evidence="1">
    <location>
        <begin position="95"/>
        <end position="110"/>
    </location>
</feature>
<evidence type="ECO:0000256" key="1">
    <source>
        <dbReference type="SAM" id="MobiDB-lite"/>
    </source>
</evidence>
<evidence type="ECO:0000259" key="3">
    <source>
        <dbReference type="Pfam" id="PF07833"/>
    </source>
</evidence>
<organism evidence="4 5">
    <name type="scientific">Paenibacillus dendrobii</name>
    <dbReference type="NCBI Taxonomy" id="2691084"/>
    <lineage>
        <taxon>Bacteria</taxon>
        <taxon>Bacillati</taxon>
        <taxon>Bacillota</taxon>
        <taxon>Bacilli</taxon>
        <taxon>Bacillales</taxon>
        <taxon>Paenibacillaceae</taxon>
        <taxon>Paenibacillus</taxon>
    </lineage>
</organism>
<keyword evidence="2" id="KW-0732">Signal</keyword>
<dbReference type="AlphaFoldDB" id="A0A7X3IJS0"/>
<protein>
    <recommendedName>
        <fullName evidence="3">Copper amine oxidase-like N-terminal domain-containing protein</fullName>
    </recommendedName>
</protein>
<feature type="domain" description="Copper amine oxidase-like N-terminal" evidence="3">
    <location>
        <begin position="43"/>
        <end position="91"/>
    </location>
</feature>
<gene>
    <name evidence="4" type="ORF">GRF59_15260</name>
</gene>
<evidence type="ECO:0000256" key="2">
    <source>
        <dbReference type="SAM" id="SignalP"/>
    </source>
</evidence>
<evidence type="ECO:0000313" key="5">
    <source>
        <dbReference type="Proteomes" id="UP000460318"/>
    </source>
</evidence>
<evidence type="ECO:0000313" key="4">
    <source>
        <dbReference type="EMBL" id="MWV44980.1"/>
    </source>
</evidence>
<keyword evidence="5" id="KW-1185">Reference proteome</keyword>